<name>D5MF27_METO1</name>
<dbReference type="AlphaFoldDB" id="D5MF27"/>
<dbReference type="EMBL" id="FP565575">
    <property type="protein sequence ID" value="CBE68356.1"/>
    <property type="molecule type" value="Genomic_DNA"/>
</dbReference>
<organism evidence="1 2">
    <name type="scientific">Methylomirabilis oxygeniifera</name>
    <dbReference type="NCBI Taxonomy" id="671143"/>
    <lineage>
        <taxon>Bacteria</taxon>
        <taxon>Candidatus Methylomirabilota</taxon>
        <taxon>Candidatus Methylomirabilia</taxon>
        <taxon>Candidatus Methylomirabilales</taxon>
        <taxon>Candidatus Methylomirabilaceae</taxon>
        <taxon>Candidatus Methylomirabilis</taxon>
    </lineage>
</organism>
<gene>
    <name evidence="1" type="ORF">DAMO_1296</name>
</gene>
<accession>D5MF27</accession>
<protein>
    <submittedName>
        <fullName evidence="1">Uncharacterized protein</fullName>
    </submittedName>
</protein>
<proteinExistence type="predicted"/>
<evidence type="ECO:0000313" key="1">
    <source>
        <dbReference type="EMBL" id="CBE68356.1"/>
    </source>
</evidence>
<dbReference type="Proteomes" id="UP000006898">
    <property type="component" value="Chromosome"/>
</dbReference>
<evidence type="ECO:0000313" key="2">
    <source>
        <dbReference type="Proteomes" id="UP000006898"/>
    </source>
</evidence>
<dbReference type="KEGG" id="mox:DAMO_1296"/>
<reference evidence="1 2" key="1">
    <citation type="journal article" date="2010" name="Nature">
        <title>Nitrite-driven anaerobic methane oxidation by oxygenic bacteria.</title>
        <authorList>
            <person name="Ettwig K.F."/>
            <person name="Butler M.K."/>
            <person name="Le Paslier D."/>
            <person name="Pelletier E."/>
            <person name="Mangenot S."/>
            <person name="Kuypers M.M.M."/>
            <person name="Schreiber F."/>
            <person name="Dutilh B.E."/>
            <person name="Zedelius J."/>
            <person name="de Beer D."/>
            <person name="Gloerich J."/>
            <person name="Wessels H.J.C.T."/>
            <person name="van Allen T."/>
            <person name="Luesken F."/>
            <person name="Wu M."/>
            <person name="van de Pas-Schoonen K.T."/>
            <person name="Op den Camp H.J.M."/>
            <person name="Janssen-Megens E.M."/>
            <person name="Francoijs K-J."/>
            <person name="Stunnenberg H."/>
            <person name="Weissenbach J."/>
            <person name="Jetten M.S.M."/>
            <person name="Strous M."/>
        </authorList>
    </citation>
    <scope>NUCLEOTIDE SEQUENCE [LARGE SCALE GENOMIC DNA]</scope>
</reference>
<sequence>MRQPLRIAMLASWADLRATCHRIPGRVGPFNARPLGHSYFLQQIKLRRAVSLGFSPEGSTTLVPAEESKSIEWEVFLG</sequence>
<dbReference type="HOGENOM" id="CLU_2615433_0_0_0"/>